<dbReference type="Pfam" id="PF00392">
    <property type="entry name" value="GntR"/>
    <property type="match status" value="1"/>
</dbReference>
<dbReference type="InterPro" id="IPR036390">
    <property type="entry name" value="WH_DNA-bd_sf"/>
</dbReference>
<dbReference type="GO" id="GO:0003700">
    <property type="term" value="F:DNA-binding transcription factor activity"/>
    <property type="evidence" value="ECO:0007669"/>
    <property type="project" value="InterPro"/>
</dbReference>
<dbReference type="PANTHER" id="PTHR43537:SF5">
    <property type="entry name" value="UXU OPERON TRANSCRIPTIONAL REGULATOR"/>
    <property type="match status" value="1"/>
</dbReference>
<keyword evidence="2" id="KW-0238">DNA-binding</keyword>
<proteinExistence type="predicted"/>
<dbReference type="InterPro" id="IPR000524">
    <property type="entry name" value="Tscrpt_reg_HTH_GntR"/>
</dbReference>
<evidence type="ECO:0000313" key="5">
    <source>
        <dbReference type="EMBL" id="PDT46586.1"/>
    </source>
</evidence>
<dbReference type="PANTHER" id="PTHR43537">
    <property type="entry name" value="TRANSCRIPTIONAL REGULATOR, GNTR FAMILY"/>
    <property type="match status" value="1"/>
</dbReference>
<dbReference type="CDD" id="cd07377">
    <property type="entry name" value="WHTH_GntR"/>
    <property type="match status" value="1"/>
</dbReference>
<dbReference type="NCBIfam" id="NF003011">
    <property type="entry name" value="PRK03837.1"/>
    <property type="match status" value="1"/>
</dbReference>
<dbReference type="PROSITE" id="PS50949">
    <property type="entry name" value="HTH_GNTR"/>
    <property type="match status" value="1"/>
</dbReference>
<dbReference type="Gene3D" id="1.10.10.10">
    <property type="entry name" value="Winged helix-like DNA-binding domain superfamily/Winged helix DNA-binding domain"/>
    <property type="match status" value="1"/>
</dbReference>
<evidence type="ECO:0000256" key="2">
    <source>
        <dbReference type="ARBA" id="ARBA00023125"/>
    </source>
</evidence>
<reference evidence="5 6" key="1">
    <citation type="submission" date="2017-09" db="EMBL/GenBank/DDBJ databases">
        <title>Comparative genomics of rhizobia isolated from Phaseolus vulgaris in China.</title>
        <authorList>
            <person name="Tong W."/>
        </authorList>
    </citation>
    <scope>NUCLEOTIDE SEQUENCE [LARGE SCALE GENOMIC DNA]</scope>
    <source>
        <strain evidence="5 6">PCH1</strain>
    </source>
</reference>
<dbReference type="Pfam" id="PF07729">
    <property type="entry name" value="FCD"/>
    <property type="match status" value="1"/>
</dbReference>
<feature type="domain" description="HTH gntR-type" evidence="4">
    <location>
        <begin position="10"/>
        <end position="78"/>
    </location>
</feature>
<protein>
    <submittedName>
        <fullName evidence="5">GntR family transcriptional regulator</fullName>
    </submittedName>
</protein>
<accession>A0A2A6LWI1</accession>
<dbReference type="SMART" id="SM00895">
    <property type="entry name" value="FCD"/>
    <property type="match status" value="1"/>
</dbReference>
<dbReference type="Gene3D" id="1.20.120.530">
    <property type="entry name" value="GntR ligand-binding domain-like"/>
    <property type="match status" value="1"/>
</dbReference>
<organism evidence="5 6">
    <name type="scientific">Rhizobium fredii</name>
    <name type="common">Sinorhizobium fredii</name>
    <dbReference type="NCBI Taxonomy" id="380"/>
    <lineage>
        <taxon>Bacteria</taxon>
        <taxon>Pseudomonadati</taxon>
        <taxon>Pseudomonadota</taxon>
        <taxon>Alphaproteobacteria</taxon>
        <taxon>Hyphomicrobiales</taxon>
        <taxon>Rhizobiaceae</taxon>
        <taxon>Sinorhizobium/Ensifer group</taxon>
        <taxon>Sinorhizobium</taxon>
    </lineage>
</organism>
<dbReference type="GO" id="GO:0003677">
    <property type="term" value="F:DNA binding"/>
    <property type="evidence" value="ECO:0007669"/>
    <property type="project" value="UniProtKB-KW"/>
</dbReference>
<keyword evidence="1" id="KW-0805">Transcription regulation</keyword>
<dbReference type="RefSeq" id="WP_097587090.1">
    <property type="nucleotide sequence ID" value="NZ_NWTC01000012.1"/>
</dbReference>
<dbReference type="SUPFAM" id="SSF48008">
    <property type="entry name" value="GntR ligand-binding domain-like"/>
    <property type="match status" value="1"/>
</dbReference>
<dbReference type="InterPro" id="IPR011711">
    <property type="entry name" value="GntR_C"/>
</dbReference>
<evidence type="ECO:0000256" key="1">
    <source>
        <dbReference type="ARBA" id="ARBA00023015"/>
    </source>
</evidence>
<dbReference type="Proteomes" id="UP000220353">
    <property type="component" value="Unassembled WGS sequence"/>
</dbReference>
<keyword evidence="3" id="KW-0804">Transcription</keyword>
<gene>
    <name evidence="5" type="ORF">CO661_16870</name>
</gene>
<evidence type="ECO:0000313" key="6">
    <source>
        <dbReference type="Proteomes" id="UP000220353"/>
    </source>
</evidence>
<evidence type="ECO:0000256" key="3">
    <source>
        <dbReference type="ARBA" id="ARBA00023163"/>
    </source>
</evidence>
<dbReference type="PRINTS" id="PR00035">
    <property type="entry name" value="HTHGNTR"/>
</dbReference>
<dbReference type="SMART" id="SM00345">
    <property type="entry name" value="HTH_GNTR"/>
    <property type="match status" value="1"/>
</dbReference>
<dbReference type="InterPro" id="IPR008920">
    <property type="entry name" value="TF_FadR/GntR_C"/>
</dbReference>
<evidence type="ECO:0000259" key="4">
    <source>
        <dbReference type="PROSITE" id="PS50949"/>
    </source>
</evidence>
<name>A0A2A6LWI1_RHIFR</name>
<dbReference type="EMBL" id="NWTC01000012">
    <property type="protein sequence ID" value="PDT46586.1"/>
    <property type="molecule type" value="Genomic_DNA"/>
</dbReference>
<dbReference type="SUPFAM" id="SSF46785">
    <property type="entry name" value="Winged helix' DNA-binding domain"/>
    <property type="match status" value="1"/>
</dbReference>
<sequence length="235" mass="26017">MNGLAPIARRKLSDQVFDRLKHLIEIGELKPGDEVPSERTLMGLLRVGRPAVREAMQALASMGLIEISHGERAKVLRLTANSLIKQVDIAAKIMLASSPGSLEELKAARLLFERGVVREAAIKATPSDIERLEAALLAQRASLGDPEAFINADMSFHTQIAKITRNSIFRAVSEGMLSWLKEFHIEMLHRSGREHITLSEHEHILNAIKSGEPGLAETALVRHLERSRDLYVSKA</sequence>
<dbReference type="InterPro" id="IPR036388">
    <property type="entry name" value="WH-like_DNA-bd_sf"/>
</dbReference>
<dbReference type="AlphaFoldDB" id="A0A2A6LWI1"/>
<comment type="caution">
    <text evidence="5">The sequence shown here is derived from an EMBL/GenBank/DDBJ whole genome shotgun (WGS) entry which is preliminary data.</text>
</comment>